<comment type="caution">
    <text evidence="1">The sequence shown here is derived from an EMBL/GenBank/DDBJ whole genome shotgun (WGS) entry which is preliminary data.</text>
</comment>
<keyword evidence="2" id="KW-1185">Reference proteome</keyword>
<sequence>MNPNDNKFSVYLCIIFYYFKDFRSITIKNILQYNQNITKIK</sequence>
<evidence type="ECO:0000313" key="1">
    <source>
        <dbReference type="EMBL" id="CAB5495758.1"/>
    </source>
</evidence>
<reference evidence="1 2" key="1">
    <citation type="submission" date="2020-05" db="EMBL/GenBank/DDBJ databases">
        <authorList>
            <person name="Petersen J."/>
            <person name="Sayavedra L."/>
        </authorList>
    </citation>
    <scope>NUCLEOTIDE SEQUENCE [LARGE SCALE GENOMIC DNA]</scope>
    <source>
        <strain evidence="1">B thermophilus SOXS</strain>
    </source>
</reference>
<evidence type="ECO:0000313" key="2">
    <source>
        <dbReference type="Proteomes" id="UP000643672"/>
    </source>
</evidence>
<dbReference type="AlphaFoldDB" id="A0A8H9CGP7"/>
<dbReference type="EMBL" id="CAESAQ020000021">
    <property type="protein sequence ID" value="CAB5495758.1"/>
    <property type="molecule type" value="Genomic_DNA"/>
</dbReference>
<proteinExistence type="predicted"/>
<protein>
    <submittedName>
        <fullName evidence="1">Uncharacterized protein</fullName>
    </submittedName>
</protein>
<gene>
    <name evidence="1" type="ORF">THERMOS_359</name>
</gene>
<name>A0A8H9CGP7_9GAMM</name>
<dbReference type="Proteomes" id="UP000643672">
    <property type="component" value="Unassembled WGS sequence"/>
</dbReference>
<accession>A0A8H9CGP7</accession>
<organism evidence="1 2">
    <name type="scientific">Bathymodiolus thermophilus thioautotrophic gill symbiont</name>
    <dbReference type="NCBI Taxonomy" id="2360"/>
    <lineage>
        <taxon>Bacteria</taxon>
        <taxon>Pseudomonadati</taxon>
        <taxon>Pseudomonadota</taxon>
        <taxon>Gammaproteobacteria</taxon>
        <taxon>sulfur-oxidizing symbionts</taxon>
    </lineage>
</organism>